<dbReference type="Gene3D" id="1.25.40.10">
    <property type="entry name" value="Tetratricopeptide repeat domain"/>
    <property type="match status" value="1"/>
</dbReference>
<dbReference type="WBParaSite" id="jg9412">
    <property type="protein sequence ID" value="jg9412"/>
    <property type="gene ID" value="jg9412"/>
</dbReference>
<dbReference type="AlphaFoldDB" id="A0A915EVE5"/>
<dbReference type="InterPro" id="IPR011990">
    <property type="entry name" value="TPR-like_helical_dom_sf"/>
</dbReference>
<organism evidence="1 2">
    <name type="scientific">Ditylenchus dipsaci</name>
    <dbReference type="NCBI Taxonomy" id="166011"/>
    <lineage>
        <taxon>Eukaryota</taxon>
        <taxon>Metazoa</taxon>
        <taxon>Ecdysozoa</taxon>
        <taxon>Nematoda</taxon>
        <taxon>Chromadorea</taxon>
        <taxon>Rhabditida</taxon>
        <taxon>Tylenchina</taxon>
        <taxon>Tylenchomorpha</taxon>
        <taxon>Sphaerularioidea</taxon>
        <taxon>Anguinidae</taxon>
        <taxon>Anguininae</taxon>
        <taxon>Ditylenchus</taxon>
    </lineage>
</organism>
<evidence type="ECO:0000313" key="2">
    <source>
        <dbReference type="WBParaSite" id="jg9412"/>
    </source>
</evidence>
<dbReference type="SUPFAM" id="SSF48452">
    <property type="entry name" value="TPR-like"/>
    <property type="match status" value="1"/>
</dbReference>
<proteinExistence type="predicted"/>
<accession>A0A915EVE5</accession>
<evidence type="ECO:0000313" key="1">
    <source>
        <dbReference type="Proteomes" id="UP000887574"/>
    </source>
</evidence>
<protein>
    <submittedName>
        <fullName evidence="2">Uncharacterized protein</fullName>
    </submittedName>
</protein>
<keyword evidence="1" id="KW-1185">Reference proteome</keyword>
<sequence length="208" mass="23695">MPACNQELMAQIEELKSACKQSQVDLEHREQLLNCICQLVQMDLAFAMDNEVTQVLWSSQKLLFNGVREHYLKAIKQPAKASEDNNRVAIARLNCTNVLHTLYSEWLKLALLVEATADASCKLLPLDNCGLETNGISHKLLQLDKNPLVRKFAEVLYTRLGDINRYMNNFELSKKFYNAVQRLNPSDEYSFSRLTRLANLASSDINNS</sequence>
<dbReference type="Proteomes" id="UP000887574">
    <property type="component" value="Unplaced"/>
</dbReference>
<name>A0A915EVE5_9BILA</name>
<reference evidence="2" key="1">
    <citation type="submission" date="2022-11" db="UniProtKB">
        <authorList>
            <consortium name="WormBaseParasite"/>
        </authorList>
    </citation>
    <scope>IDENTIFICATION</scope>
</reference>